<organism evidence="2 3">
    <name type="scientific">Tetracentron sinense</name>
    <name type="common">Spur-leaf</name>
    <dbReference type="NCBI Taxonomy" id="13715"/>
    <lineage>
        <taxon>Eukaryota</taxon>
        <taxon>Viridiplantae</taxon>
        <taxon>Streptophyta</taxon>
        <taxon>Embryophyta</taxon>
        <taxon>Tracheophyta</taxon>
        <taxon>Spermatophyta</taxon>
        <taxon>Magnoliopsida</taxon>
        <taxon>Trochodendrales</taxon>
        <taxon>Trochodendraceae</taxon>
        <taxon>Tetracentron</taxon>
    </lineage>
</organism>
<dbReference type="Proteomes" id="UP000655225">
    <property type="component" value="Unassembled WGS sequence"/>
</dbReference>
<dbReference type="Pfam" id="PF14432">
    <property type="entry name" value="DYW_deaminase"/>
    <property type="match status" value="1"/>
</dbReference>
<dbReference type="GO" id="GO:0008270">
    <property type="term" value="F:zinc ion binding"/>
    <property type="evidence" value="ECO:0007669"/>
    <property type="project" value="InterPro"/>
</dbReference>
<evidence type="ECO:0000313" key="2">
    <source>
        <dbReference type="EMBL" id="KAF8399789.1"/>
    </source>
</evidence>
<dbReference type="OrthoDB" id="1921290at2759"/>
<dbReference type="PANTHER" id="PTHR34665">
    <property type="entry name" value="DUF3741 DOMAIN-CONTAINING PROTEIN"/>
    <property type="match status" value="1"/>
</dbReference>
<comment type="caution">
    <text evidence="2">The sequence shown here is derived from an EMBL/GenBank/DDBJ whole genome shotgun (WGS) entry which is preliminary data.</text>
</comment>
<keyword evidence="3" id="KW-1185">Reference proteome</keyword>
<dbReference type="AlphaFoldDB" id="A0A834Z1E3"/>
<gene>
    <name evidence="2" type="ORF">HHK36_015659</name>
</gene>
<sequence length="199" mass="22408">MKKKIEPEEQELEILKAVAQAWHGHSGKTRPTNEFDAYKRNFNSKPTRFKVEATNKFSKEGVGSNWDFGKSLWDSYEIVTMSKRLESGLVLDHPMPGSDESIWLGNAPPQSMEIFNAIEDMVKQIKSAGYVPNTAEARLDADEDEKEASVSHHSEKLVIAFGLIRTSPETTIRISKNPRCIHIPILSRTVSALESQCHI</sequence>
<evidence type="ECO:0000259" key="1">
    <source>
        <dbReference type="Pfam" id="PF14432"/>
    </source>
</evidence>
<dbReference type="EMBL" id="JABCRI010000010">
    <property type="protein sequence ID" value="KAF8399789.1"/>
    <property type="molecule type" value="Genomic_DNA"/>
</dbReference>
<dbReference type="PANTHER" id="PTHR34665:SF1">
    <property type="entry name" value="OS02G0595200 PROTEIN"/>
    <property type="match status" value="1"/>
</dbReference>
<protein>
    <recommendedName>
        <fullName evidence="1">DYW domain-containing protein</fullName>
    </recommendedName>
</protein>
<evidence type="ECO:0000313" key="3">
    <source>
        <dbReference type="Proteomes" id="UP000655225"/>
    </source>
</evidence>
<name>A0A834Z1E3_TETSI</name>
<proteinExistence type="predicted"/>
<reference evidence="2 3" key="1">
    <citation type="submission" date="2020-04" db="EMBL/GenBank/DDBJ databases">
        <title>Plant Genome Project.</title>
        <authorList>
            <person name="Zhang R.-G."/>
        </authorList>
    </citation>
    <scope>NUCLEOTIDE SEQUENCE [LARGE SCALE GENOMIC DNA]</scope>
    <source>
        <strain evidence="2">YNK0</strain>
        <tissue evidence="2">Leaf</tissue>
    </source>
</reference>
<feature type="domain" description="DYW" evidence="1">
    <location>
        <begin position="129"/>
        <end position="180"/>
    </location>
</feature>
<accession>A0A834Z1E3</accession>
<dbReference type="InterPro" id="IPR032867">
    <property type="entry name" value="DYW_dom"/>
</dbReference>